<dbReference type="Pfam" id="PF13696">
    <property type="entry name" value="zf-CCHC_2"/>
    <property type="match status" value="1"/>
</dbReference>
<proteinExistence type="predicted"/>
<dbReference type="PANTHER" id="PTHR33198">
    <property type="entry name" value="ANK_REP_REGION DOMAIN-CONTAINING PROTEIN-RELATED"/>
    <property type="match status" value="1"/>
</dbReference>
<feature type="domain" description="CCHC-type" evidence="6">
    <location>
        <begin position="268"/>
        <end position="283"/>
    </location>
</feature>
<reference evidence="8" key="1">
    <citation type="submission" date="2025-08" db="UniProtKB">
        <authorList>
            <consortium name="RefSeq"/>
        </authorList>
    </citation>
    <scope>IDENTIFICATION</scope>
    <source>
        <strain evidence="8">Ishihara</strain>
        <tissue evidence="8">Whole body</tissue>
    </source>
</reference>
<dbReference type="OrthoDB" id="6496131at2759"/>
<accession>A0A9J7EBJ6</accession>
<keyword evidence="7" id="KW-1185">Reference proteome</keyword>
<protein>
    <submittedName>
        <fullName evidence="8">Uncharacterized protein LOC111355399</fullName>
    </submittedName>
</protein>
<dbReference type="Proteomes" id="UP000301870">
    <property type="component" value="Chromosome 2"/>
</dbReference>
<evidence type="ECO:0000256" key="4">
    <source>
        <dbReference type="PROSITE-ProRule" id="PRU00047"/>
    </source>
</evidence>
<dbReference type="InterPro" id="IPR001878">
    <property type="entry name" value="Znf_CCHC"/>
</dbReference>
<dbReference type="PROSITE" id="PS50158">
    <property type="entry name" value="ZF_CCHC"/>
    <property type="match status" value="1"/>
</dbReference>
<dbReference type="RefSeq" id="XP_022825032.1">
    <property type="nucleotide sequence ID" value="XM_022969264.1"/>
</dbReference>
<sequence length="338" mass="36996">MSIGKIAEFKVHNDDWRLYVERLEQYFLVNKIPDNLQVPTLITVMGAESYELLVNLCTPEKPKSKTFTQITEIMEKHLQPKPSELAERYKFRHRKQKEGESISEYTAVLKKMSKTCEFGSSLEESLRDQLVCGITNENIRQRLFAESKLDFGKAYKLAVSMEAAEKDAAEVVGHGGSASETAAAASVTCQAMLTTGASRRSGAAPATRGARDVSGVAREAAAQTARRRAPRASAAPAPARLGERAQQQCHVCGASHDAATCKFVRYVCRVCNRPGHLRRVCPNLTGHFNPGVSPSCFGKDVKPLVVRLTSLDRVGLPSRRVQKVGEQSAPVCAHPCAL</sequence>
<dbReference type="AlphaFoldDB" id="A0A9J7EBJ6"/>
<dbReference type="GO" id="GO:0008270">
    <property type="term" value="F:zinc ion binding"/>
    <property type="evidence" value="ECO:0007669"/>
    <property type="project" value="UniProtKB-KW"/>
</dbReference>
<name>A0A9J7EBJ6_SPOLT</name>
<evidence type="ECO:0000313" key="7">
    <source>
        <dbReference type="Proteomes" id="UP000301870"/>
    </source>
</evidence>
<evidence type="ECO:0000256" key="2">
    <source>
        <dbReference type="ARBA" id="ARBA00022771"/>
    </source>
</evidence>
<evidence type="ECO:0000259" key="6">
    <source>
        <dbReference type="PROSITE" id="PS50158"/>
    </source>
</evidence>
<organism evidence="7 8">
    <name type="scientific">Spodoptera litura</name>
    <name type="common">Asian cotton leafworm</name>
    <dbReference type="NCBI Taxonomy" id="69820"/>
    <lineage>
        <taxon>Eukaryota</taxon>
        <taxon>Metazoa</taxon>
        <taxon>Ecdysozoa</taxon>
        <taxon>Arthropoda</taxon>
        <taxon>Hexapoda</taxon>
        <taxon>Insecta</taxon>
        <taxon>Pterygota</taxon>
        <taxon>Neoptera</taxon>
        <taxon>Endopterygota</taxon>
        <taxon>Lepidoptera</taxon>
        <taxon>Glossata</taxon>
        <taxon>Ditrysia</taxon>
        <taxon>Noctuoidea</taxon>
        <taxon>Noctuidae</taxon>
        <taxon>Amphipyrinae</taxon>
        <taxon>Spodoptera</taxon>
    </lineage>
</organism>
<keyword evidence="2 4" id="KW-0863">Zinc-finger</keyword>
<keyword evidence="3" id="KW-0862">Zinc</keyword>
<dbReference type="GeneID" id="111355399"/>
<dbReference type="GO" id="GO:0003676">
    <property type="term" value="F:nucleic acid binding"/>
    <property type="evidence" value="ECO:0007669"/>
    <property type="project" value="InterPro"/>
</dbReference>
<dbReference type="SMART" id="SM00343">
    <property type="entry name" value="ZnF_C2HC"/>
    <property type="match status" value="1"/>
</dbReference>
<dbReference type="InterPro" id="IPR025829">
    <property type="entry name" value="Zn_knuckle_CX2CX3GHX4C"/>
</dbReference>
<evidence type="ECO:0000313" key="8">
    <source>
        <dbReference type="RefSeq" id="XP_022825032.1"/>
    </source>
</evidence>
<gene>
    <name evidence="8" type="primary">LOC111355399</name>
</gene>
<evidence type="ECO:0000256" key="5">
    <source>
        <dbReference type="SAM" id="MobiDB-lite"/>
    </source>
</evidence>
<keyword evidence="1" id="KW-0479">Metal-binding</keyword>
<dbReference type="PANTHER" id="PTHR33198:SF19">
    <property type="entry name" value="CCHC-TYPE DOMAIN-CONTAINING PROTEIN"/>
    <property type="match status" value="1"/>
</dbReference>
<feature type="region of interest" description="Disordered" evidence="5">
    <location>
        <begin position="198"/>
        <end position="238"/>
    </location>
</feature>
<dbReference type="KEGG" id="sliu:111355399"/>
<evidence type="ECO:0000256" key="3">
    <source>
        <dbReference type="ARBA" id="ARBA00022833"/>
    </source>
</evidence>
<evidence type="ECO:0000256" key="1">
    <source>
        <dbReference type="ARBA" id="ARBA00022723"/>
    </source>
</evidence>